<accession>A0A5M8PVS2</accession>
<evidence type="ECO:0000313" key="6">
    <source>
        <dbReference type="Proteomes" id="UP000324767"/>
    </source>
</evidence>
<name>A0A5M8PVS2_9LECA</name>
<reference evidence="5 6" key="1">
    <citation type="submission" date="2019-09" db="EMBL/GenBank/DDBJ databases">
        <title>The hologenome of the rock-dwelling lichen Lasallia pustulata.</title>
        <authorList>
            <person name="Greshake Tzovaras B."/>
            <person name="Segers F."/>
            <person name="Bicker A."/>
            <person name="Dal Grande F."/>
            <person name="Otte J."/>
            <person name="Hankeln T."/>
            <person name="Schmitt I."/>
            <person name="Ebersberger I."/>
        </authorList>
    </citation>
    <scope>NUCLEOTIDE SEQUENCE [LARGE SCALE GENOMIC DNA]</scope>
    <source>
        <strain evidence="5">A1-1</strain>
    </source>
</reference>
<evidence type="ECO:0000259" key="4">
    <source>
        <dbReference type="Pfam" id="PF23099"/>
    </source>
</evidence>
<feature type="compositionally biased region" description="Basic and acidic residues" evidence="1">
    <location>
        <begin position="2612"/>
        <end position="2625"/>
    </location>
</feature>
<dbReference type="Pfam" id="PF20416">
    <property type="entry name" value="UTP20"/>
    <property type="match status" value="1"/>
</dbReference>
<dbReference type="PANTHER" id="PTHR17695:SF11">
    <property type="entry name" value="SMALL SUBUNIT PROCESSOME COMPONENT 20 HOMOLOG"/>
    <property type="match status" value="1"/>
</dbReference>
<dbReference type="Gene3D" id="1.25.10.10">
    <property type="entry name" value="Leucine-rich Repeat Variant"/>
    <property type="match status" value="1"/>
</dbReference>
<organism evidence="5 6">
    <name type="scientific">Lasallia pustulata</name>
    <dbReference type="NCBI Taxonomy" id="136370"/>
    <lineage>
        <taxon>Eukaryota</taxon>
        <taxon>Fungi</taxon>
        <taxon>Dikarya</taxon>
        <taxon>Ascomycota</taxon>
        <taxon>Pezizomycotina</taxon>
        <taxon>Lecanoromycetes</taxon>
        <taxon>OSLEUM clade</taxon>
        <taxon>Umbilicariomycetidae</taxon>
        <taxon>Umbilicariales</taxon>
        <taxon>Umbilicariaceae</taxon>
        <taxon>Lasallia</taxon>
    </lineage>
</organism>
<dbReference type="PANTHER" id="PTHR17695">
    <property type="entry name" value="SMALL SUBUNIT PROCESSOME COMPONENT 20 HOMOLOG"/>
    <property type="match status" value="1"/>
</dbReference>
<evidence type="ECO:0000259" key="2">
    <source>
        <dbReference type="Pfam" id="PF07539"/>
    </source>
</evidence>
<gene>
    <name evidence="5" type="ORF">FRX48_02893</name>
</gene>
<protein>
    <submittedName>
        <fullName evidence="5">HEAT repeat protein</fullName>
    </submittedName>
</protein>
<feature type="compositionally biased region" description="Low complexity" evidence="1">
    <location>
        <begin position="1659"/>
        <end position="1668"/>
    </location>
</feature>
<comment type="caution">
    <text evidence="5">The sequence shown here is derived from an EMBL/GenBank/DDBJ whole genome shotgun (WGS) entry which is preliminary data.</text>
</comment>
<dbReference type="Pfam" id="PF23099">
    <property type="entry name" value="UTP20_C"/>
    <property type="match status" value="1"/>
</dbReference>
<dbReference type="SUPFAM" id="SSF48371">
    <property type="entry name" value="ARM repeat"/>
    <property type="match status" value="3"/>
</dbReference>
<dbReference type="InterPro" id="IPR052575">
    <property type="entry name" value="SSU_processome_comp_20"/>
</dbReference>
<dbReference type="InterPro" id="IPR016024">
    <property type="entry name" value="ARM-type_fold"/>
</dbReference>
<feature type="domain" description="U3 small nucleolar RNA-associated protein 20 C-terminal" evidence="4">
    <location>
        <begin position="2254"/>
        <end position="2615"/>
    </location>
</feature>
<dbReference type="GO" id="GO:0030686">
    <property type="term" value="C:90S preribosome"/>
    <property type="evidence" value="ECO:0007669"/>
    <property type="project" value="TreeGrafter"/>
</dbReference>
<dbReference type="Pfam" id="PF07539">
    <property type="entry name" value="UTP20_N"/>
    <property type="match status" value="1"/>
</dbReference>
<dbReference type="Proteomes" id="UP000324767">
    <property type="component" value="Unassembled WGS sequence"/>
</dbReference>
<feature type="domain" description="U3 small nucleolar RNA-associated protein 20 N-terminal" evidence="2">
    <location>
        <begin position="874"/>
        <end position="1479"/>
    </location>
</feature>
<feature type="compositionally biased region" description="Basic residues" evidence="1">
    <location>
        <begin position="2598"/>
        <end position="2611"/>
    </location>
</feature>
<dbReference type="GO" id="GO:0032040">
    <property type="term" value="C:small-subunit processome"/>
    <property type="evidence" value="ECO:0007669"/>
    <property type="project" value="TreeGrafter"/>
</dbReference>
<feature type="region of interest" description="Disordered" evidence="1">
    <location>
        <begin position="1644"/>
        <end position="1668"/>
    </location>
</feature>
<dbReference type="OrthoDB" id="360653at2759"/>
<evidence type="ECO:0000256" key="1">
    <source>
        <dbReference type="SAM" id="MobiDB-lite"/>
    </source>
</evidence>
<feature type="compositionally biased region" description="Polar residues" evidence="1">
    <location>
        <begin position="1644"/>
        <end position="1654"/>
    </location>
</feature>
<evidence type="ECO:0000313" key="5">
    <source>
        <dbReference type="EMBL" id="KAA6413149.1"/>
    </source>
</evidence>
<feature type="region of interest" description="Disordered" evidence="1">
    <location>
        <begin position="2575"/>
        <end position="2625"/>
    </location>
</feature>
<evidence type="ECO:0000259" key="3">
    <source>
        <dbReference type="Pfam" id="PF20416"/>
    </source>
</evidence>
<dbReference type="InterPro" id="IPR011989">
    <property type="entry name" value="ARM-like"/>
</dbReference>
<proteinExistence type="predicted"/>
<dbReference type="InterPro" id="IPR046523">
    <property type="entry name" value="UTP20_dom"/>
</dbReference>
<dbReference type="InterPro" id="IPR057525">
    <property type="entry name" value="UTP20_C"/>
</dbReference>
<sequence>MTAISSGRKDRPIKVVKGGTTSTRKHRFESFNQRISKLNIDPIRRVRRQDVEPDDTSAAASFFRTGLERWRDLNSSENFTNFLQEAEPLCDSLPQILHYHQRIMDVLVVYIEKSDAMSLEPLLDLLGHFAHDLGTMFETHFGGAVAMVATVAAKHSEVEVIEWSFTCLAWLFKYLSRLLVPDLRPLFDLMAPLLGREHQKTYTTRFATEAMSFLLRKAALTYHQNSAPLTIILRHIFADLNSIAGDNNSIQSYQYGLMMLFADAIKGIKREVYSSGGTIYRCLLDTVLEQDQAHRQRVEDVLCGITTSILHHTEASTFEPILQVLLQRIISLSKDGTAHGMATCARLLLVDVAVRKGSRIQDWKPVFAALLVLLDILKPDSNLNLQILDENSVHLFRAVAVTFQLSPLEDVIPNLRHAMDIVASENNTRSFLSFCHYFDELGQERFKTLILPYFQKFIMSKWRNNELQLCQLLPRILEDGQTPSLGYMTFPLTWQQHIVEVFEEARPREDYVARYYAYLELMKTMPVEPSTKERIMPVLGDMARQSMDCTSNLDRSTLFGSGAGLRAYVRYCVSEGRDPELWLEICSSASRFGTLAEFLEAVLAYVEAPNLSLDMQDATVDPLVEHLISNLATSSHVLRSLSLRIIGRLYFNVHQQDAESISTALMIENTALDLQSARTASMLVRRLAEQYVSVSSDAWMQMAIPHFCFGLLTFKLSQLWDDAITTMKDICQVKAGEEIVSAIAFRWLEMPSSVDEQGGLSKQAPKPQPLNEFQCSNLIKCENLAEASINERGDINYQLTEKFDASHLLLTSNVHRAAAQALRVLGGIPHIAEKRSRLLVPLLLRWTGNEIAEDAEACMDSPETVVESTYTVLARKDRQAMLELFSHFNNPRVLYRSSDVFAVLLSLLSNGDVDIQKSALKVLFTWKLPGLQPYQEHLLNLLDDARFREEISVFVHVNDEGSVIEKGHRNELMPVLLRILYGKAIARTGATSGRRGQAAKRRAVLEALARFDEDDIGKFVKVALEPLHDTLLLDGQRLLEDSILKDPLGVRKQLGLVNMMKNMLETLGSRLAPFTIVLANALMYCLIRASRGLSAPAVVVSQEKSEVQQASLLRNVRQVGLQCLALLFQKGSVGPLNGYGPVIFTELVDPRLEKLPIETAQSVSGILRLFSVWAQSKDTVLFLAHFSPTVLKNIIDCLVVPSAKDEVKLFVLEEILKKIISLATLSDQEESGRDLVQSEIVEQILRPNMDRLFDQVGALLRKSPSKELLASAIHLVSLLAPIVASSSQIGSLLDVSVFLLDQPSQRVSPRSKGDLLRTMKHFIPSYDLAEAMALEERIFCTVSSLFGYFKDRENRLVLSEVLKVLALKNEGLQEVAALSASLNSFSARRLDEPDFDERLKAFNLINESKYKDFTAQQWRPLLFNMLYYIKDSEELAIRSNASLSLRRFIETAKMDLEITESPASYLVREVLLPALRHGTLEHSELVRTEYLVVMAHLIRHNPGWTDISDMRVLLVEEDEEASFFENILHIQQHRRLRALRRLATEARRGHLRSANVAHFFLPLIEHFVFDKADDEGAHNLAAETILTVGALAESLEWPQFRAVFRRYNSYIQSKPEMEKTMIKLLGIIIDALARAAHTKEQIAQTSPVDLTTADSHSEPNPNLNLVPPTLTVTMPRQEKLTEDLTNNLLPSLFKYLHNKDESTVSLRVPVAVSVVKLLKLLPSHRLTELLPPVLTDVCHILRSRAQESRDLTRKTLVDISTLIGPSYFGFILKELRSALTRGYQLHVLSFTVHSILVSTASLFKPGDLDYCLPQVVSVIMDDIFGVTGQEKDAEEYISKMKEVKSSKSYDSMELIAKTTTVGHLIDLIRPLQVLLGEKLDLKMVKKIDELLRRISVGLLRNEIAQSHGMLVFCYEVIRDVQVRANAREKDTKQDYRTKRYLVQLRAGSKYGSRGSTSSYTFKLVRFSLDVLRSVLHKYDTLQTPANLSGFMPVIGDALLQSQEEVQISVFRLLTTIIKVPLKEIDGNAGVYVAEAVKMIKASTSTNTELSQAALKLISAILRERKNFDFKETDVAYLLKRLKPDLEEPDRQGVTFNFLKAVMARKIIITEVYEVLDNVAAIMITNQTRGARDLARGVYFQFLMEYPQGKDRLAKQLGFLVKNLEYKHLEGRQSVMEAIHLLLSKTGDNLIQEVVGTFFVPLVMVITNDESAECREMAGALIKEAFERADAERSQTFLNLLRTWLDQNDQPLLVRIALLVYGIYFDVKGAKAEKEVQHMQARLNHIIDSNLSEESGDWELLYFALQSVAKICQVSPVSAFATSCAPLWASIRKCLFFPHAWVKISSAKLVGLYFADFAKKNAEVGYSELPLEGSGGLWLGEEEILQIIRASLGLLRVPGISQELATQSVRNTVFLGRIAGSASMLWKPTKQVADAENAEDDIEDDVEDGFGELISKSETRTALKYIFERCSAIIRRETLTTRAPSLIPKTAALQLIAALCSHVPVVTIIPCTRTILLPLHNLTDPAIPAPYSSDPAFTSAYKSLVTTSQEVMALLQKKLGTTEYIEQLTRVREGVKERREGRKVKRRIEAVAAPEKVGREKKRKAEKKREKRKEKSADQRAGRRGW</sequence>
<feature type="domain" description="U3 small nucleolar RNA-associated protein 20" evidence="3">
    <location>
        <begin position="1699"/>
        <end position="1917"/>
    </location>
</feature>
<dbReference type="InterPro" id="IPR011430">
    <property type="entry name" value="UTP20_N"/>
</dbReference>
<dbReference type="EMBL" id="VXIT01000004">
    <property type="protein sequence ID" value="KAA6413149.1"/>
    <property type="molecule type" value="Genomic_DNA"/>
</dbReference>